<dbReference type="InterPro" id="IPR001314">
    <property type="entry name" value="Peptidase_S1A"/>
</dbReference>
<evidence type="ECO:0000256" key="2">
    <source>
        <dbReference type="ARBA" id="ARBA00024195"/>
    </source>
</evidence>
<dbReference type="InterPro" id="IPR001254">
    <property type="entry name" value="Trypsin_dom"/>
</dbReference>
<organism evidence="5 6">
    <name type="scientific">Elysia marginata</name>
    <dbReference type="NCBI Taxonomy" id="1093978"/>
    <lineage>
        <taxon>Eukaryota</taxon>
        <taxon>Metazoa</taxon>
        <taxon>Spiralia</taxon>
        <taxon>Lophotrochozoa</taxon>
        <taxon>Mollusca</taxon>
        <taxon>Gastropoda</taxon>
        <taxon>Heterobranchia</taxon>
        <taxon>Euthyneura</taxon>
        <taxon>Panpulmonata</taxon>
        <taxon>Sacoglossa</taxon>
        <taxon>Placobranchoidea</taxon>
        <taxon>Plakobranchidae</taxon>
        <taxon>Elysia</taxon>
    </lineage>
</organism>
<dbReference type="Gene3D" id="2.40.10.10">
    <property type="entry name" value="Trypsin-like serine proteases"/>
    <property type="match status" value="1"/>
</dbReference>
<dbReference type="InterPro" id="IPR033116">
    <property type="entry name" value="TRYPSIN_SER"/>
</dbReference>
<dbReference type="AlphaFoldDB" id="A0AAV4F1Y3"/>
<keyword evidence="6" id="KW-1185">Reference proteome</keyword>
<dbReference type="PROSITE" id="PS00135">
    <property type="entry name" value="TRYPSIN_SER"/>
    <property type="match status" value="1"/>
</dbReference>
<evidence type="ECO:0000313" key="6">
    <source>
        <dbReference type="Proteomes" id="UP000762676"/>
    </source>
</evidence>
<comment type="similarity">
    <text evidence="2">Belongs to the peptidase S1 family. CLIP subfamily.</text>
</comment>
<sequence length="300" mass="33322">MRLQVTAQPCEDKCRNTLNYYNSFIRSPVLVQYYHQSCLTRCYHAARAQASCGVQRRHQFRVIGGTDSQECEFPWVVGVLVSRFWCGGAILDRRHILTAAHCFKDSATSRVFSARDVTVTVGSSKVYLQKRLAVQAVNLHPQHTSHINDYDVAVLTLQQELIFSDCIAPLCLPPPGSSPFDADFCVAAGWGITVYSETATPPQILQKVVLPLVPQHLCLKVYAAKYINNLKLCAGNLRNGGVDTCRGDSGGPLMCRVQNRYYSYGIVSFGSICGAPNRPGIYTNVVNPEILNFVHEALRY</sequence>
<evidence type="ECO:0000256" key="3">
    <source>
        <dbReference type="RuleBase" id="RU363034"/>
    </source>
</evidence>
<dbReference type="Pfam" id="PF00089">
    <property type="entry name" value="Trypsin"/>
    <property type="match status" value="1"/>
</dbReference>
<feature type="domain" description="Peptidase S1" evidence="4">
    <location>
        <begin position="62"/>
        <end position="299"/>
    </location>
</feature>
<proteinExistence type="inferred from homology"/>
<evidence type="ECO:0000313" key="5">
    <source>
        <dbReference type="EMBL" id="GFR67051.1"/>
    </source>
</evidence>
<dbReference type="PRINTS" id="PR00722">
    <property type="entry name" value="CHYMOTRYPSIN"/>
</dbReference>
<dbReference type="GO" id="GO:0004252">
    <property type="term" value="F:serine-type endopeptidase activity"/>
    <property type="evidence" value="ECO:0007669"/>
    <property type="project" value="InterPro"/>
</dbReference>
<keyword evidence="1" id="KW-1015">Disulfide bond</keyword>
<keyword evidence="3" id="KW-0378">Hydrolase</keyword>
<keyword evidence="3 5" id="KW-0645">Protease</keyword>
<dbReference type="FunFam" id="2.40.10.10:FF:000068">
    <property type="entry name" value="transmembrane protease serine 2"/>
    <property type="match status" value="1"/>
</dbReference>
<dbReference type="InterPro" id="IPR018114">
    <property type="entry name" value="TRYPSIN_HIS"/>
</dbReference>
<gene>
    <name evidence="5" type="ORF">ElyMa_003696900</name>
</gene>
<dbReference type="SMART" id="SM00020">
    <property type="entry name" value="Tryp_SPc"/>
    <property type="match status" value="1"/>
</dbReference>
<evidence type="ECO:0000256" key="1">
    <source>
        <dbReference type="ARBA" id="ARBA00023157"/>
    </source>
</evidence>
<reference evidence="5 6" key="1">
    <citation type="journal article" date="2021" name="Elife">
        <title>Chloroplast acquisition without the gene transfer in kleptoplastic sea slugs, Plakobranchus ocellatus.</title>
        <authorList>
            <person name="Maeda T."/>
            <person name="Takahashi S."/>
            <person name="Yoshida T."/>
            <person name="Shimamura S."/>
            <person name="Takaki Y."/>
            <person name="Nagai Y."/>
            <person name="Toyoda A."/>
            <person name="Suzuki Y."/>
            <person name="Arimoto A."/>
            <person name="Ishii H."/>
            <person name="Satoh N."/>
            <person name="Nishiyama T."/>
            <person name="Hasebe M."/>
            <person name="Maruyama T."/>
            <person name="Minagawa J."/>
            <person name="Obokata J."/>
            <person name="Shigenobu S."/>
        </authorList>
    </citation>
    <scope>NUCLEOTIDE SEQUENCE [LARGE SCALE GENOMIC DNA]</scope>
</reference>
<keyword evidence="5" id="KW-0472">Membrane</keyword>
<dbReference type="InterPro" id="IPR043504">
    <property type="entry name" value="Peptidase_S1_PA_chymotrypsin"/>
</dbReference>
<dbReference type="CDD" id="cd00190">
    <property type="entry name" value="Tryp_SPc"/>
    <property type="match status" value="1"/>
</dbReference>
<keyword evidence="5" id="KW-0812">Transmembrane</keyword>
<accession>A0AAV4F1Y3</accession>
<dbReference type="PANTHER" id="PTHR24252">
    <property type="entry name" value="ACROSIN-RELATED"/>
    <property type="match status" value="1"/>
</dbReference>
<dbReference type="PROSITE" id="PS50240">
    <property type="entry name" value="TRYPSIN_DOM"/>
    <property type="match status" value="1"/>
</dbReference>
<dbReference type="FunFam" id="2.40.10.10:FF:000002">
    <property type="entry name" value="Transmembrane protease serine"/>
    <property type="match status" value="1"/>
</dbReference>
<evidence type="ECO:0000259" key="4">
    <source>
        <dbReference type="PROSITE" id="PS50240"/>
    </source>
</evidence>
<dbReference type="SUPFAM" id="SSF50494">
    <property type="entry name" value="Trypsin-like serine proteases"/>
    <property type="match status" value="1"/>
</dbReference>
<dbReference type="InterPro" id="IPR009003">
    <property type="entry name" value="Peptidase_S1_PA"/>
</dbReference>
<keyword evidence="3" id="KW-0720">Serine protease</keyword>
<dbReference type="PANTHER" id="PTHR24252:SF7">
    <property type="entry name" value="HYALIN"/>
    <property type="match status" value="1"/>
</dbReference>
<name>A0AAV4F1Y3_9GAST</name>
<dbReference type="PROSITE" id="PS00134">
    <property type="entry name" value="TRYPSIN_HIS"/>
    <property type="match status" value="1"/>
</dbReference>
<dbReference type="GO" id="GO:0006508">
    <property type="term" value="P:proteolysis"/>
    <property type="evidence" value="ECO:0007669"/>
    <property type="project" value="UniProtKB-KW"/>
</dbReference>
<dbReference type="EMBL" id="BMAT01007574">
    <property type="protein sequence ID" value="GFR67051.1"/>
    <property type="molecule type" value="Genomic_DNA"/>
</dbReference>
<protein>
    <submittedName>
        <fullName evidence="5">Transmembrane protease serine 6</fullName>
    </submittedName>
</protein>
<dbReference type="Proteomes" id="UP000762676">
    <property type="component" value="Unassembled WGS sequence"/>
</dbReference>
<comment type="caution">
    <text evidence="5">The sequence shown here is derived from an EMBL/GenBank/DDBJ whole genome shotgun (WGS) entry which is preliminary data.</text>
</comment>